<organism evidence="2 3">
    <name type="scientific">Formimonas warabiya</name>
    <dbReference type="NCBI Taxonomy" id="1761012"/>
    <lineage>
        <taxon>Bacteria</taxon>
        <taxon>Bacillati</taxon>
        <taxon>Bacillota</taxon>
        <taxon>Clostridia</taxon>
        <taxon>Eubacteriales</taxon>
        <taxon>Peptococcaceae</taxon>
        <taxon>Candidatus Formimonas</taxon>
    </lineage>
</organism>
<dbReference type="Proteomes" id="UP000323521">
    <property type="component" value="Chromosome"/>
</dbReference>
<evidence type="ECO:0000256" key="1">
    <source>
        <dbReference type="SAM" id="MobiDB-lite"/>
    </source>
</evidence>
<evidence type="ECO:0000313" key="2">
    <source>
        <dbReference type="EMBL" id="ATW24570.1"/>
    </source>
</evidence>
<accession>A0A3G1KQ59</accession>
<dbReference type="EMBL" id="CP017634">
    <property type="protein sequence ID" value="ATW24570.1"/>
    <property type="molecule type" value="Genomic_DNA"/>
</dbReference>
<sequence>MIRAIALLIVVGMVLYFLLEMKARLFPKAEREWKTVYPTDPTLLNEPKLPEDENPDKNKTN</sequence>
<proteinExistence type="predicted"/>
<evidence type="ECO:0000313" key="3">
    <source>
        <dbReference type="Proteomes" id="UP000323521"/>
    </source>
</evidence>
<name>A0A3G1KQ59_FORW1</name>
<dbReference type="AlphaFoldDB" id="A0A3G1KQ59"/>
<dbReference type="KEGG" id="fwa:DCMF_07025"/>
<gene>
    <name evidence="2" type="ORF">DCMF_07025</name>
</gene>
<keyword evidence="3" id="KW-1185">Reference proteome</keyword>
<feature type="compositionally biased region" description="Basic and acidic residues" evidence="1">
    <location>
        <begin position="48"/>
        <end position="61"/>
    </location>
</feature>
<dbReference type="RefSeq" id="WP_148133768.1">
    <property type="nucleotide sequence ID" value="NZ_CP017634.1"/>
</dbReference>
<protein>
    <submittedName>
        <fullName evidence="2">Uncharacterized protein</fullName>
    </submittedName>
</protein>
<feature type="region of interest" description="Disordered" evidence="1">
    <location>
        <begin position="37"/>
        <end position="61"/>
    </location>
</feature>
<reference evidence="2 3" key="1">
    <citation type="submission" date="2016-10" db="EMBL/GenBank/DDBJ databases">
        <title>Complete Genome Sequence of Peptococcaceae strain DCMF.</title>
        <authorList>
            <person name="Edwards R.J."/>
            <person name="Holland S.I."/>
            <person name="Deshpande N.P."/>
            <person name="Wong Y.K."/>
            <person name="Ertan H."/>
            <person name="Manefield M."/>
            <person name="Russell T.L."/>
            <person name="Lee M.J."/>
        </authorList>
    </citation>
    <scope>NUCLEOTIDE SEQUENCE [LARGE SCALE GENOMIC DNA]</scope>
    <source>
        <strain evidence="2 3">DCMF</strain>
    </source>
</reference>